<evidence type="ECO:0000256" key="4">
    <source>
        <dbReference type="ARBA" id="ARBA00023163"/>
    </source>
</evidence>
<keyword evidence="3" id="KW-0238">DNA-binding</keyword>
<evidence type="ECO:0000256" key="1">
    <source>
        <dbReference type="ARBA" id="ARBA00009437"/>
    </source>
</evidence>
<protein>
    <submittedName>
        <fullName evidence="6">Transcriptional regulator, LysR family</fullName>
    </submittedName>
</protein>
<evidence type="ECO:0000256" key="2">
    <source>
        <dbReference type="ARBA" id="ARBA00023015"/>
    </source>
</evidence>
<proteinExistence type="inferred from homology"/>
<dbReference type="Proteomes" id="UP000192917">
    <property type="component" value="Unassembled WGS sequence"/>
</dbReference>
<dbReference type="FunFam" id="1.10.10.10:FF:000001">
    <property type="entry name" value="LysR family transcriptional regulator"/>
    <property type="match status" value="1"/>
</dbReference>
<keyword evidence="4" id="KW-0804">Transcription</keyword>
<dbReference type="SUPFAM" id="SSF53850">
    <property type="entry name" value="Periplasmic binding protein-like II"/>
    <property type="match status" value="1"/>
</dbReference>
<dbReference type="GO" id="GO:0003677">
    <property type="term" value="F:DNA binding"/>
    <property type="evidence" value="ECO:0007669"/>
    <property type="project" value="UniProtKB-KW"/>
</dbReference>
<dbReference type="InterPro" id="IPR000847">
    <property type="entry name" value="LysR_HTH_N"/>
</dbReference>
<dbReference type="Gene3D" id="3.40.190.10">
    <property type="entry name" value="Periplasmic binding protein-like II"/>
    <property type="match status" value="2"/>
</dbReference>
<feature type="domain" description="HTH lysR-type" evidence="5">
    <location>
        <begin position="5"/>
        <end position="62"/>
    </location>
</feature>
<dbReference type="PRINTS" id="PR00039">
    <property type="entry name" value="HTHLYSR"/>
</dbReference>
<dbReference type="RefSeq" id="WP_089229767.1">
    <property type="nucleotide sequence ID" value="NZ_FWZX01000023.1"/>
</dbReference>
<comment type="similarity">
    <text evidence="1">Belongs to the LysR transcriptional regulatory family.</text>
</comment>
<organism evidence="6 7">
    <name type="scientific">Tistlia consotensis USBA 355</name>
    <dbReference type="NCBI Taxonomy" id="560819"/>
    <lineage>
        <taxon>Bacteria</taxon>
        <taxon>Pseudomonadati</taxon>
        <taxon>Pseudomonadota</taxon>
        <taxon>Alphaproteobacteria</taxon>
        <taxon>Rhodospirillales</taxon>
        <taxon>Rhodovibrionaceae</taxon>
        <taxon>Tistlia</taxon>
    </lineage>
</organism>
<name>A0A1Y6CMQ4_9PROT</name>
<accession>A0A1Y6CMQ4</accession>
<gene>
    <name evidence="6" type="ORF">SAMN05428998_12345</name>
</gene>
<keyword evidence="2" id="KW-0805">Transcription regulation</keyword>
<dbReference type="Gene3D" id="1.10.10.10">
    <property type="entry name" value="Winged helix-like DNA-binding domain superfamily/Winged helix DNA-binding domain"/>
    <property type="match status" value="1"/>
</dbReference>
<dbReference type="InterPro" id="IPR036390">
    <property type="entry name" value="WH_DNA-bd_sf"/>
</dbReference>
<evidence type="ECO:0000256" key="3">
    <source>
        <dbReference type="ARBA" id="ARBA00023125"/>
    </source>
</evidence>
<evidence type="ECO:0000313" key="6">
    <source>
        <dbReference type="EMBL" id="SMF60392.1"/>
    </source>
</evidence>
<sequence length="289" mass="30880">MRRNLDTALLRSFVSVAELGSMTGAARALNLTQGAVSQQVRRLEEALGCGLFERRRGGLRLTADGERLLGRAQRLLLLNDEIWSEMAAERFVGPLRIGVPYDLVGSFLAPAIKSFAEACPGVEVSLSCDASPELARQLEAGALDLAVVEEPLGGGAGERLRVDRLVWVGARAGSAYLKRPLPVSLVADSCAFRPFVLEALRRDGRAWRSVFEQGNIEATATTVRTDLAVTAWLAFTVPADLEILGPDSGLPALPDFSVNLRLPRGGATPAAEEFARHLRGGAAGRRAVA</sequence>
<keyword evidence="7" id="KW-1185">Reference proteome</keyword>
<reference evidence="6 7" key="1">
    <citation type="submission" date="2017-04" db="EMBL/GenBank/DDBJ databases">
        <authorList>
            <person name="Afonso C.L."/>
            <person name="Miller P.J."/>
            <person name="Scott M.A."/>
            <person name="Spackman E."/>
            <person name="Goraichik I."/>
            <person name="Dimitrov K.M."/>
            <person name="Suarez D.L."/>
            <person name="Swayne D.E."/>
        </authorList>
    </citation>
    <scope>NUCLEOTIDE SEQUENCE [LARGE SCALE GENOMIC DNA]</scope>
    <source>
        <strain evidence="6 7">USBA 355</strain>
    </source>
</reference>
<dbReference type="GO" id="GO:0003700">
    <property type="term" value="F:DNA-binding transcription factor activity"/>
    <property type="evidence" value="ECO:0007669"/>
    <property type="project" value="InterPro"/>
</dbReference>
<dbReference type="PANTHER" id="PTHR30579:SF7">
    <property type="entry name" value="HTH-TYPE TRANSCRIPTIONAL REGULATOR LRHA-RELATED"/>
    <property type="match status" value="1"/>
</dbReference>
<dbReference type="InterPro" id="IPR036388">
    <property type="entry name" value="WH-like_DNA-bd_sf"/>
</dbReference>
<evidence type="ECO:0000259" key="5">
    <source>
        <dbReference type="PROSITE" id="PS50931"/>
    </source>
</evidence>
<dbReference type="Pfam" id="PF00126">
    <property type="entry name" value="HTH_1"/>
    <property type="match status" value="1"/>
</dbReference>
<dbReference type="InterPro" id="IPR050176">
    <property type="entry name" value="LTTR"/>
</dbReference>
<dbReference type="AlphaFoldDB" id="A0A1Y6CMQ4"/>
<dbReference type="InterPro" id="IPR005119">
    <property type="entry name" value="LysR_subst-bd"/>
</dbReference>
<dbReference type="STRING" id="560819.SAMN05428998_12345"/>
<dbReference type="SUPFAM" id="SSF46785">
    <property type="entry name" value="Winged helix' DNA-binding domain"/>
    <property type="match status" value="1"/>
</dbReference>
<dbReference type="PROSITE" id="PS50931">
    <property type="entry name" value="HTH_LYSR"/>
    <property type="match status" value="1"/>
</dbReference>
<evidence type="ECO:0000313" key="7">
    <source>
        <dbReference type="Proteomes" id="UP000192917"/>
    </source>
</evidence>
<dbReference type="Pfam" id="PF03466">
    <property type="entry name" value="LysR_substrate"/>
    <property type="match status" value="1"/>
</dbReference>
<dbReference type="EMBL" id="FWZX01000023">
    <property type="protein sequence ID" value="SMF60392.1"/>
    <property type="molecule type" value="Genomic_DNA"/>
</dbReference>
<dbReference type="PANTHER" id="PTHR30579">
    <property type="entry name" value="TRANSCRIPTIONAL REGULATOR"/>
    <property type="match status" value="1"/>
</dbReference>